<dbReference type="PRINTS" id="PR00313">
    <property type="entry name" value="CABNDNGRPT"/>
</dbReference>
<dbReference type="PROSITE" id="PS00330">
    <property type="entry name" value="HEMOLYSIN_CALCIUM"/>
    <property type="match status" value="5"/>
</dbReference>
<dbReference type="Gene3D" id="2.150.10.10">
    <property type="entry name" value="Serralysin-like metalloprotease, C-terminal"/>
    <property type="match status" value="5"/>
</dbReference>
<dbReference type="InterPro" id="IPR011049">
    <property type="entry name" value="Serralysin-like_metalloprot_C"/>
</dbReference>
<evidence type="ECO:0000256" key="1">
    <source>
        <dbReference type="ARBA" id="ARBA00004613"/>
    </source>
</evidence>
<dbReference type="InterPro" id="IPR001343">
    <property type="entry name" value="Hemolysn_Ca-bd"/>
</dbReference>
<reference evidence="6" key="1">
    <citation type="submission" date="2013-04" db="EMBL/GenBank/DDBJ databases">
        <title>Thioclava sp. 13D2W-2 Genome Sequencing.</title>
        <authorList>
            <person name="Lai Q."/>
            <person name="Li G."/>
            <person name="Shao Z."/>
        </authorList>
    </citation>
    <scope>NUCLEOTIDE SEQUENCE [LARGE SCALE GENOMIC DNA]</scope>
    <source>
        <strain evidence="6">13D2W-2</strain>
    </source>
</reference>
<accession>A0A085TXB6</accession>
<dbReference type="STRING" id="1317124.DW2_08037"/>
<evidence type="ECO:0000256" key="2">
    <source>
        <dbReference type="ARBA" id="ARBA00022525"/>
    </source>
</evidence>
<keyword evidence="4" id="KW-0732">Signal</keyword>
<dbReference type="eggNOG" id="COG2931">
    <property type="taxonomic scope" value="Bacteria"/>
</dbReference>
<evidence type="ECO:0000313" key="6">
    <source>
        <dbReference type="Proteomes" id="UP000028607"/>
    </source>
</evidence>
<organism evidence="5 6">
    <name type="scientific">Thioclava atlantica</name>
    <dbReference type="NCBI Taxonomy" id="1317124"/>
    <lineage>
        <taxon>Bacteria</taxon>
        <taxon>Pseudomonadati</taxon>
        <taxon>Pseudomonadota</taxon>
        <taxon>Alphaproteobacteria</taxon>
        <taxon>Rhodobacterales</taxon>
        <taxon>Paracoccaceae</taxon>
        <taxon>Thioclava</taxon>
    </lineage>
</organism>
<dbReference type="AlphaFoldDB" id="A0A085TXB6"/>
<dbReference type="Proteomes" id="UP000028607">
    <property type="component" value="Unassembled WGS sequence"/>
</dbReference>
<dbReference type="GO" id="GO:0005576">
    <property type="term" value="C:extracellular region"/>
    <property type="evidence" value="ECO:0007669"/>
    <property type="project" value="UniProtKB-SubCell"/>
</dbReference>
<feature type="region of interest" description="Disordered" evidence="3">
    <location>
        <begin position="24"/>
        <end position="57"/>
    </location>
</feature>
<gene>
    <name evidence="5" type="ORF">DW2_08037</name>
</gene>
<keyword evidence="2" id="KW-0964">Secreted</keyword>
<reference evidence="5 6" key="2">
    <citation type="journal article" date="2015" name="Antonie Van Leeuwenhoek">
        <title>Thioclava indica sp. nov., isolated from surface seawater of the Indian Ocean.</title>
        <authorList>
            <person name="Liu Y."/>
            <person name="Lai Q."/>
            <person name="Du J."/>
            <person name="Xu H."/>
            <person name="Jiang L."/>
            <person name="Shao Z."/>
        </authorList>
    </citation>
    <scope>NUCLEOTIDE SEQUENCE [LARGE SCALE GENOMIC DNA]</scope>
    <source>
        <strain evidence="5 6">13D2W-2</strain>
    </source>
</reference>
<dbReference type="InterPro" id="IPR050557">
    <property type="entry name" value="RTX_toxin/Mannuronan_C5-epim"/>
</dbReference>
<protein>
    <submittedName>
        <fullName evidence="5">Calcium binding hemolysin protein</fullName>
    </submittedName>
</protein>
<dbReference type="PATRIC" id="fig|1317124.6.peg.1634"/>
<dbReference type="GO" id="GO:0005509">
    <property type="term" value="F:calcium ion binding"/>
    <property type="evidence" value="ECO:0007669"/>
    <property type="project" value="InterPro"/>
</dbReference>
<dbReference type="PANTHER" id="PTHR38340">
    <property type="entry name" value="S-LAYER PROTEIN"/>
    <property type="match status" value="1"/>
</dbReference>
<dbReference type="Pfam" id="PF00353">
    <property type="entry name" value="HemolysinCabind"/>
    <property type="match status" value="9"/>
</dbReference>
<dbReference type="RefSeq" id="WP_038145272.1">
    <property type="nucleotide sequence ID" value="NZ_AQRC01000005.1"/>
</dbReference>
<evidence type="ECO:0000256" key="3">
    <source>
        <dbReference type="SAM" id="MobiDB-lite"/>
    </source>
</evidence>
<name>A0A085TXB6_9RHOB</name>
<feature type="signal peptide" evidence="4">
    <location>
        <begin position="1"/>
        <end position="25"/>
    </location>
</feature>
<feature type="chain" id="PRO_5001797603" evidence="4">
    <location>
        <begin position="26"/>
        <end position="714"/>
    </location>
</feature>
<dbReference type="OrthoDB" id="733404at2"/>
<feature type="region of interest" description="Disordered" evidence="3">
    <location>
        <begin position="530"/>
        <end position="563"/>
    </location>
</feature>
<feature type="compositionally biased region" description="Polar residues" evidence="3">
    <location>
        <begin position="39"/>
        <end position="51"/>
    </location>
</feature>
<comment type="caution">
    <text evidence="5">The sequence shown here is derived from an EMBL/GenBank/DDBJ whole genome shotgun (WGS) entry which is preliminary data.</text>
</comment>
<feature type="region of interest" description="Disordered" evidence="3">
    <location>
        <begin position="97"/>
        <end position="116"/>
    </location>
</feature>
<dbReference type="SUPFAM" id="SSF51120">
    <property type="entry name" value="beta-Roll"/>
    <property type="match status" value="5"/>
</dbReference>
<sequence>MFGMMLLLGLLPAAFAIGMVGNSHHSDQHDGNGDGTDGQDPSQTHDTLTGGNATGDLLDGDWHSNTLDGLGGDDTLAGYAGDDVLLGGTGADLLYGGPGNDQLHGGEGNDTLDGGQGHDTLQGEAGNDVLRVGPGGGDLLEGGAGQDSLFGNDSAGNTLDGGLGNDWLNLGHSDGNTALGGEGNDTIYFGPAGPNGLAGGGVQVADDPTQETFIDGGTGADSIHSFAMAHVDLGQGADSSLSGDGAGDSLLVIPDGSVMTVDHFEPGLDTLKFEHVSDGEISAQDDGHDLLVMAHGQPVARLTGLAGTDIGQIYPGAPGQVNLSTHEADAQLAGGNGDDTLAAYGDAETLLGGKGDDVMGAFGTAGELHGGEGDDTLFGNGNDNHLDGGAGNDLFVTGAHDTVTTGGGEDVIVPFAPNADHQGETETVTDFAPGLDRVELPEGVSPHDVSLTEQGGDLMMSYGGTDVALFNGLAGQGLTVENMLDPASVSLHLAGGPQADLLSGRMGNDVLLGHGGADTLQGAAGDDTLWGGPGDDLLQGGAGNDALHANAGDDTLEGGEGDDHLYVGASGTDHLLGGAGHDTLVADDPAGGDTLSGGAGHDVLVATGAGNSLEGGADADTISTVLGNDVTLDPTGGTAHDTLELDVTGGSGVTTVHDFHIGEDSLDLTAGASAHFSVADEGGDLLLSADGTVVARFAGLAGTSLGQLTAPTAP</sequence>
<dbReference type="EMBL" id="AQRC01000005">
    <property type="protein sequence ID" value="KFE35363.1"/>
    <property type="molecule type" value="Genomic_DNA"/>
</dbReference>
<keyword evidence="6" id="KW-1185">Reference proteome</keyword>
<evidence type="ECO:0000313" key="5">
    <source>
        <dbReference type="EMBL" id="KFE35363.1"/>
    </source>
</evidence>
<evidence type="ECO:0000256" key="4">
    <source>
        <dbReference type="SAM" id="SignalP"/>
    </source>
</evidence>
<dbReference type="PANTHER" id="PTHR38340:SF1">
    <property type="entry name" value="S-LAYER PROTEIN"/>
    <property type="match status" value="1"/>
</dbReference>
<dbReference type="InterPro" id="IPR018511">
    <property type="entry name" value="Hemolysin-typ_Ca-bd_CS"/>
</dbReference>
<comment type="subcellular location">
    <subcellularLocation>
        <location evidence="1">Secreted</location>
    </subcellularLocation>
</comment>
<proteinExistence type="predicted"/>